<evidence type="ECO:0000256" key="1">
    <source>
        <dbReference type="SAM" id="Phobius"/>
    </source>
</evidence>
<evidence type="ECO:0000313" key="3">
    <source>
        <dbReference type="Proteomes" id="UP001225761"/>
    </source>
</evidence>
<dbReference type="RefSeq" id="WP_283380154.1">
    <property type="nucleotide sequence ID" value="NZ_JASHIE010000001.1"/>
</dbReference>
<name>A0ABT6YVI6_9BACT</name>
<evidence type="ECO:0000313" key="2">
    <source>
        <dbReference type="EMBL" id="MDI9872896.1"/>
    </source>
</evidence>
<protein>
    <recommendedName>
        <fullName evidence="4">DUF378 domain-containing protein</fullName>
    </recommendedName>
</protein>
<gene>
    <name evidence="2" type="ORF">QM481_00055</name>
</gene>
<keyword evidence="1" id="KW-0472">Membrane</keyword>
<keyword evidence="1" id="KW-1133">Transmembrane helix</keyword>
<proteinExistence type="predicted"/>
<keyword evidence="3" id="KW-1185">Reference proteome</keyword>
<keyword evidence="1" id="KW-0812">Transmembrane</keyword>
<feature type="transmembrane region" description="Helical" evidence="1">
    <location>
        <begin position="12"/>
        <end position="34"/>
    </location>
</feature>
<sequence length="69" mass="8148">MNIFKQKELYTNSILAFLVIVLIDWFMGAGFNLFKGYTFSQTLDNYKIPYTYIGVAFTIVYFNLKNKKQ</sequence>
<comment type="caution">
    <text evidence="2">The sequence shown here is derived from an EMBL/GenBank/DDBJ whole genome shotgun (WGS) entry which is preliminary data.</text>
</comment>
<reference evidence="2 3" key="1">
    <citation type="submission" date="2023-05" db="EMBL/GenBank/DDBJ databases">
        <title>Novel species of genus Flectobacillus isolated from stream in China.</title>
        <authorList>
            <person name="Lu H."/>
        </authorList>
    </citation>
    <scope>NUCLEOTIDE SEQUENCE [LARGE SCALE GENOMIC DNA]</scope>
    <source>
        <strain evidence="2 3">LFS242W</strain>
    </source>
</reference>
<dbReference type="Proteomes" id="UP001225761">
    <property type="component" value="Unassembled WGS sequence"/>
</dbReference>
<dbReference type="EMBL" id="JASHIE010000001">
    <property type="protein sequence ID" value="MDI9872896.1"/>
    <property type="molecule type" value="Genomic_DNA"/>
</dbReference>
<accession>A0ABT6YVI6</accession>
<organism evidence="2 3">
    <name type="scientific">Flectobacillus rivi</name>
    <dbReference type="NCBI Taxonomy" id="2984209"/>
    <lineage>
        <taxon>Bacteria</taxon>
        <taxon>Pseudomonadati</taxon>
        <taxon>Bacteroidota</taxon>
        <taxon>Cytophagia</taxon>
        <taxon>Cytophagales</taxon>
        <taxon>Flectobacillaceae</taxon>
        <taxon>Flectobacillus</taxon>
    </lineage>
</organism>
<evidence type="ECO:0008006" key="4">
    <source>
        <dbReference type="Google" id="ProtNLM"/>
    </source>
</evidence>
<feature type="transmembrane region" description="Helical" evidence="1">
    <location>
        <begin position="46"/>
        <end position="64"/>
    </location>
</feature>